<dbReference type="EMBL" id="JACXVP010000003">
    <property type="protein sequence ID" value="KAG5616066.1"/>
    <property type="molecule type" value="Genomic_DNA"/>
</dbReference>
<dbReference type="AlphaFoldDB" id="A0A9J5ZVR8"/>
<sequence length="76" mass="8551">MIVICGLQDRFLGLNLHLFHNYNTTVVSHLSRACSDHAPLLITMKNDSLMTSNISYSLISGLIIRTSYKQSRKLGK</sequence>
<evidence type="ECO:0000313" key="1">
    <source>
        <dbReference type="EMBL" id="KAG5616066.1"/>
    </source>
</evidence>
<dbReference type="Proteomes" id="UP000824120">
    <property type="component" value="Chromosome 3"/>
</dbReference>
<comment type="caution">
    <text evidence="1">The sequence shown here is derived from an EMBL/GenBank/DDBJ whole genome shotgun (WGS) entry which is preliminary data.</text>
</comment>
<organism evidence="1 2">
    <name type="scientific">Solanum commersonii</name>
    <name type="common">Commerson's wild potato</name>
    <name type="synonym">Commerson's nightshade</name>
    <dbReference type="NCBI Taxonomy" id="4109"/>
    <lineage>
        <taxon>Eukaryota</taxon>
        <taxon>Viridiplantae</taxon>
        <taxon>Streptophyta</taxon>
        <taxon>Embryophyta</taxon>
        <taxon>Tracheophyta</taxon>
        <taxon>Spermatophyta</taxon>
        <taxon>Magnoliopsida</taxon>
        <taxon>eudicotyledons</taxon>
        <taxon>Gunneridae</taxon>
        <taxon>Pentapetalae</taxon>
        <taxon>asterids</taxon>
        <taxon>lamiids</taxon>
        <taxon>Solanales</taxon>
        <taxon>Solanaceae</taxon>
        <taxon>Solanoideae</taxon>
        <taxon>Solaneae</taxon>
        <taxon>Solanum</taxon>
    </lineage>
</organism>
<name>A0A9J5ZVR8_SOLCO</name>
<evidence type="ECO:0000313" key="2">
    <source>
        <dbReference type="Proteomes" id="UP000824120"/>
    </source>
</evidence>
<protein>
    <submittedName>
        <fullName evidence="1">Uncharacterized protein</fullName>
    </submittedName>
</protein>
<gene>
    <name evidence="1" type="ORF">H5410_015890</name>
</gene>
<accession>A0A9J5ZVR8</accession>
<proteinExistence type="predicted"/>
<reference evidence="1 2" key="1">
    <citation type="submission" date="2020-09" db="EMBL/GenBank/DDBJ databases">
        <title>De no assembly of potato wild relative species, Solanum commersonii.</title>
        <authorList>
            <person name="Cho K."/>
        </authorList>
    </citation>
    <scope>NUCLEOTIDE SEQUENCE [LARGE SCALE GENOMIC DNA]</scope>
    <source>
        <strain evidence="1">LZ3.2</strain>
        <tissue evidence="1">Leaf</tissue>
    </source>
</reference>
<keyword evidence="2" id="KW-1185">Reference proteome</keyword>